<evidence type="ECO:0008006" key="3">
    <source>
        <dbReference type="Google" id="ProtNLM"/>
    </source>
</evidence>
<organism evidence="1 2">
    <name type="scientific">Flavobacterium piscis</name>
    <dbReference type="NCBI Taxonomy" id="1114874"/>
    <lineage>
        <taxon>Bacteria</taxon>
        <taxon>Pseudomonadati</taxon>
        <taxon>Bacteroidota</taxon>
        <taxon>Flavobacteriia</taxon>
        <taxon>Flavobacteriales</taxon>
        <taxon>Flavobacteriaceae</taxon>
        <taxon>Flavobacterium</taxon>
    </lineage>
</organism>
<evidence type="ECO:0000313" key="1">
    <source>
        <dbReference type="EMBL" id="MDR7210122.1"/>
    </source>
</evidence>
<dbReference type="EMBL" id="JAVDWQ010000006">
    <property type="protein sequence ID" value="MDR7210122.1"/>
    <property type="molecule type" value="Genomic_DNA"/>
</dbReference>
<dbReference type="RefSeq" id="WP_310280878.1">
    <property type="nucleotide sequence ID" value="NZ_JAVDWQ010000006.1"/>
</dbReference>
<gene>
    <name evidence="1" type="ORF">J2W48_002062</name>
</gene>
<dbReference type="Proteomes" id="UP001269081">
    <property type="component" value="Unassembled WGS sequence"/>
</dbReference>
<accession>A0ABU1Y7A5</accession>
<evidence type="ECO:0000313" key="2">
    <source>
        <dbReference type="Proteomes" id="UP001269081"/>
    </source>
</evidence>
<protein>
    <recommendedName>
        <fullName evidence="3">Lipoprotein</fullName>
    </recommendedName>
</protein>
<comment type="caution">
    <text evidence="1">The sequence shown here is derived from an EMBL/GenBank/DDBJ whole genome shotgun (WGS) entry which is preliminary data.</text>
</comment>
<proteinExistence type="predicted"/>
<name>A0ABU1Y7A5_9FLAO</name>
<keyword evidence="2" id="KW-1185">Reference proteome</keyword>
<sequence length="223" mass="26534">MKYIILLLLIFISCDNPRKIYNMKSEKKISKENVIQNISILRKCGFFEKFEKLSDKEVFEQLHSNRIDEYSKIFEKKYDPGMELDEFDLACLDKRKMIYLDLESDVCAENNVYVDVIKMFSKLSNGSFNPQNISEKWQSPSGSITIEFELDNEIIKFNPKYLDDWLDSKIFEICKEKIKAKKTRIVECLGESEYGYGQNIAFMRVTETEQKKLKDNYKYKFRE</sequence>
<reference evidence="1 2" key="1">
    <citation type="submission" date="2023-07" db="EMBL/GenBank/DDBJ databases">
        <title>Sorghum-associated microbial communities from plants grown in Nebraska, USA.</title>
        <authorList>
            <person name="Schachtman D."/>
        </authorList>
    </citation>
    <scope>NUCLEOTIDE SEQUENCE [LARGE SCALE GENOMIC DNA]</scope>
    <source>
        <strain evidence="1 2">4129</strain>
    </source>
</reference>